<evidence type="ECO:0000256" key="8">
    <source>
        <dbReference type="ARBA" id="ARBA00022694"/>
    </source>
</evidence>
<evidence type="ECO:0000256" key="4">
    <source>
        <dbReference type="ARBA" id="ARBA00022490"/>
    </source>
</evidence>
<sequence>MQQIPLAQSSTSLSVEKFWETLLIYHDRPHLVNRKLLAVSQALFCEVIINTNGISKVKDLFTRAAVLYEARKLSELNKDSITVDFIRNIVECYDKHVVINEKDKSDFISATTGVFISVRVLLGRNNNGKCVEVVVLDKDNSVATFLCAFEFDSTPLAPPFPYEIDLINSLNLRITVESFEDADTNHAQWLGDKLFSKLIKWSESELNENTVQSLNLISPDDYCLLYSDLKHKYGDDLVKKWPSKATTDPQKFVFEDIAIAAYLICIWSKYTNKNYVNFVDCGCGNGLLVFILNSEGFKGYGIDIRRRPTWDLYPQTDLREGTISPDSLFTDCSWLIGNHSDELTPWIPVMSLKSSPKTNFFVLPCCSYDFSGKKFVRKNTSISQYCDYMNYIEGVCKKCNFTTKVDKLRIPSTKRTCFVGLQNIYHGNEDYLRIVGDVVSFVDEKLTKNQFTARIESSKARNCTQLDKQLLDRIINICISNILSEENFIVKDDGEKWNKGTNTDFQKLSTIIPIEDKKQLKNECGGLQTLLRNHRYLFEMKKNKIYLREPLKLDSNTEKYKNKPCWFLENHPQGCLYNSITCAYNHDK</sequence>
<evidence type="ECO:0000256" key="6">
    <source>
        <dbReference type="ARBA" id="ARBA00022679"/>
    </source>
</evidence>
<evidence type="ECO:0000256" key="10">
    <source>
        <dbReference type="RuleBase" id="RU368004"/>
    </source>
</evidence>
<comment type="function">
    <text evidence="1">Probable adenosyl-L-methionine (AdoMet)-dependent tRNA (uracil-O(2)-)-methyltransferase.</text>
</comment>
<evidence type="ECO:0000313" key="11">
    <source>
        <dbReference type="EMBL" id="CAH0556018.1"/>
    </source>
</evidence>
<gene>
    <name evidence="11" type="ORF">MELIAE_LOCUS7229</name>
</gene>
<dbReference type="PANTHER" id="PTHR21210">
    <property type="entry name" value="TRNA (URACIL-O(2)-)-METHYLTRANSFERASE-RELATED"/>
    <property type="match status" value="1"/>
</dbReference>
<organism evidence="11 12">
    <name type="scientific">Brassicogethes aeneus</name>
    <name type="common">Rape pollen beetle</name>
    <name type="synonym">Meligethes aeneus</name>
    <dbReference type="NCBI Taxonomy" id="1431903"/>
    <lineage>
        <taxon>Eukaryota</taxon>
        <taxon>Metazoa</taxon>
        <taxon>Ecdysozoa</taxon>
        <taxon>Arthropoda</taxon>
        <taxon>Hexapoda</taxon>
        <taxon>Insecta</taxon>
        <taxon>Pterygota</taxon>
        <taxon>Neoptera</taxon>
        <taxon>Endopterygota</taxon>
        <taxon>Coleoptera</taxon>
        <taxon>Polyphaga</taxon>
        <taxon>Cucujiformia</taxon>
        <taxon>Nitidulidae</taxon>
        <taxon>Meligethinae</taxon>
        <taxon>Brassicogethes</taxon>
    </lineage>
</organism>
<dbReference type="SUPFAM" id="SSF53335">
    <property type="entry name" value="S-adenosyl-L-methionine-dependent methyltransferases"/>
    <property type="match status" value="1"/>
</dbReference>
<dbReference type="AlphaFoldDB" id="A0A9P0B439"/>
<dbReference type="GO" id="GO:0141101">
    <property type="term" value="F:tRNA(Ser) (uridine(44)-2'-O-)-methyltransferase activity"/>
    <property type="evidence" value="ECO:0007669"/>
    <property type="project" value="UniProtKB-EC"/>
</dbReference>
<keyword evidence="6 10" id="KW-0808">Transferase</keyword>
<evidence type="ECO:0000256" key="3">
    <source>
        <dbReference type="ARBA" id="ARBA00009056"/>
    </source>
</evidence>
<dbReference type="PANTHER" id="PTHR21210:SF0">
    <property type="entry name" value="TRNA (URACIL-O(2)-)-METHYLTRANSFERASE-RELATED"/>
    <property type="match status" value="1"/>
</dbReference>
<comment type="catalytic activity">
    <reaction evidence="9 10">
        <text>uridine(44) in tRNA(Ser) + S-adenosyl-L-methionine = 2'-O-methyluridine(44) in tRNA(Ser) + S-adenosyl-L-homocysteine + H(+)</text>
        <dbReference type="Rhea" id="RHEA:43100"/>
        <dbReference type="Rhea" id="RHEA-COMP:10339"/>
        <dbReference type="Rhea" id="RHEA-COMP:10340"/>
        <dbReference type="ChEBI" id="CHEBI:15378"/>
        <dbReference type="ChEBI" id="CHEBI:57856"/>
        <dbReference type="ChEBI" id="CHEBI:59789"/>
        <dbReference type="ChEBI" id="CHEBI:65315"/>
        <dbReference type="ChEBI" id="CHEBI:74478"/>
        <dbReference type="EC" id="2.1.1.211"/>
    </reaction>
</comment>
<dbReference type="GO" id="GO:0005737">
    <property type="term" value="C:cytoplasm"/>
    <property type="evidence" value="ECO:0007669"/>
    <property type="project" value="UniProtKB-SubCell"/>
</dbReference>
<comment type="subcellular location">
    <subcellularLocation>
        <location evidence="2 10">Cytoplasm</location>
    </subcellularLocation>
</comment>
<evidence type="ECO:0000256" key="7">
    <source>
        <dbReference type="ARBA" id="ARBA00022691"/>
    </source>
</evidence>
<dbReference type="EMBL" id="OV121135">
    <property type="protein sequence ID" value="CAH0556018.1"/>
    <property type="molecule type" value="Genomic_DNA"/>
</dbReference>
<accession>A0A9P0B439</accession>
<evidence type="ECO:0000313" key="12">
    <source>
        <dbReference type="Proteomes" id="UP001154078"/>
    </source>
</evidence>
<protein>
    <recommendedName>
        <fullName evidence="10">tRNA (uracil-O(2)-)-methyltransferase</fullName>
        <ecNumber evidence="10">2.1.1.211</ecNumber>
    </recommendedName>
</protein>
<dbReference type="InterPro" id="IPR029063">
    <property type="entry name" value="SAM-dependent_MTases_sf"/>
</dbReference>
<evidence type="ECO:0000256" key="2">
    <source>
        <dbReference type="ARBA" id="ARBA00004496"/>
    </source>
</evidence>
<dbReference type="InterPro" id="IPR011671">
    <property type="entry name" value="tRNA_uracil_MeTrfase"/>
</dbReference>
<evidence type="ECO:0000256" key="5">
    <source>
        <dbReference type="ARBA" id="ARBA00022603"/>
    </source>
</evidence>
<dbReference type="EC" id="2.1.1.211" evidence="10"/>
<dbReference type="Pfam" id="PF07757">
    <property type="entry name" value="AdoMet_MTase"/>
    <property type="match status" value="1"/>
</dbReference>
<evidence type="ECO:0000256" key="1">
    <source>
        <dbReference type="ARBA" id="ARBA00002778"/>
    </source>
</evidence>
<proteinExistence type="inferred from homology"/>
<keyword evidence="4 10" id="KW-0963">Cytoplasm</keyword>
<dbReference type="OrthoDB" id="10047021at2759"/>
<dbReference type="GO" id="GO:0030488">
    <property type="term" value="P:tRNA methylation"/>
    <property type="evidence" value="ECO:0007669"/>
    <property type="project" value="UniProtKB-UniRule"/>
</dbReference>
<comment type="function">
    <text evidence="10">Adenosyl-L-methionine (AdoMet)-dependent tRNA (uracil-O(2)-)-methyltransferase.</text>
</comment>
<keyword evidence="8 10" id="KW-0819">tRNA processing</keyword>
<keyword evidence="7 10" id="KW-0949">S-adenosyl-L-methionine</keyword>
<name>A0A9P0B439_BRAAE</name>
<reference evidence="11" key="1">
    <citation type="submission" date="2021-12" db="EMBL/GenBank/DDBJ databases">
        <authorList>
            <person name="King R."/>
        </authorList>
    </citation>
    <scope>NUCLEOTIDE SEQUENCE</scope>
</reference>
<comment type="similarity">
    <text evidence="3 10">Belongs to the TRM44 family.</text>
</comment>
<dbReference type="Proteomes" id="UP001154078">
    <property type="component" value="Chromosome 4"/>
</dbReference>
<evidence type="ECO:0000256" key="9">
    <source>
        <dbReference type="ARBA" id="ARBA00047957"/>
    </source>
</evidence>
<keyword evidence="12" id="KW-1185">Reference proteome</keyword>
<keyword evidence="5 10" id="KW-0489">Methyltransferase</keyword>